<accession>A0A815HYR8</accession>
<comment type="caution">
    <text evidence="1">The sequence shown here is derived from an EMBL/GenBank/DDBJ whole genome shotgun (WGS) entry which is preliminary data.</text>
</comment>
<organism evidence="1 3">
    <name type="scientific">Didymodactylos carnosus</name>
    <dbReference type="NCBI Taxonomy" id="1234261"/>
    <lineage>
        <taxon>Eukaryota</taxon>
        <taxon>Metazoa</taxon>
        <taxon>Spiralia</taxon>
        <taxon>Gnathifera</taxon>
        <taxon>Rotifera</taxon>
        <taxon>Eurotatoria</taxon>
        <taxon>Bdelloidea</taxon>
        <taxon>Philodinida</taxon>
        <taxon>Philodinidae</taxon>
        <taxon>Didymodactylos</taxon>
    </lineage>
</organism>
<dbReference type="EMBL" id="CAJNOQ010015301">
    <property type="protein sequence ID" value="CAF1358823.1"/>
    <property type="molecule type" value="Genomic_DNA"/>
</dbReference>
<dbReference type="Proteomes" id="UP000663829">
    <property type="component" value="Unassembled WGS sequence"/>
</dbReference>
<dbReference type="AlphaFoldDB" id="A0A815HYR8"/>
<reference evidence="1" key="1">
    <citation type="submission" date="2021-02" db="EMBL/GenBank/DDBJ databases">
        <authorList>
            <person name="Nowell W R."/>
        </authorList>
    </citation>
    <scope>NUCLEOTIDE SEQUENCE</scope>
</reference>
<sequence length="265" mass="31522">MKVNFDLIKTREPQIVFDVPIDEDDIRMGASDKSFLFYGNDSKKLDLYDQTGLKHTEKLTITSKIWEIVWSSHFDRYLLQADTSFYTYDEQNHQFQLLKQIKPVEPIIMFCGCTCFEEILFIYYEGWGCRIEEWNMTDFSIRKYWKNETERRIIQMLFSIKNPNHIGVTVSDQKDIRRFELRDRDMKILKVVNIDRCSCPIPIPTTGDWLISHRDSKVFSLVKDDCTSETIIEYNENVEKAVFLADYNCLAIATQNNQLRFYYVL</sequence>
<dbReference type="Proteomes" id="UP000681722">
    <property type="component" value="Unassembled WGS sequence"/>
</dbReference>
<protein>
    <submittedName>
        <fullName evidence="1">Uncharacterized protein</fullName>
    </submittedName>
</protein>
<evidence type="ECO:0000313" key="1">
    <source>
        <dbReference type="EMBL" id="CAF1358823.1"/>
    </source>
</evidence>
<dbReference type="InterPro" id="IPR036322">
    <property type="entry name" value="WD40_repeat_dom_sf"/>
</dbReference>
<evidence type="ECO:0000313" key="2">
    <source>
        <dbReference type="EMBL" id="CAF4235369.1"/>
    </source>
</evidence>
<gene>
    <name evidence="1" type="ORF">GPM918_LOCUS31275</name>
    <name evidence="2" type="ORF">SRO942_LOCUS31913</name>
</gene>
<evidence type="ECO:0000313" key="3">
    <source>
        <dbReference type="Proteomes" id="UP000663829"/>
    </source>
</evidence>
<dbReference type="SUPFAM" id="SSF50978">
    <property type="entry name" value="WD40 repeat-like"/>
    <property type="match status" value="1"/>
</dbReference>
<name>A0A815HYR8_9BILA</name>
<proteinExistence type="predicted"/>
<keyword evidence="3" id="KW-1185">Reference proteome</keyword>
<dbReference type="EMBL" id="CAJOBC010068784">
    <property type="protein sequence ID" value="CAF4235369.1"/>
    <property type="molecule type" value="Genomic_DNA"/>
</dbReference>